<dbReference type="PROSITE" id="PS51257">
    <property type="entry name" value="PROKAR_LIPOPROTEIN"/>
    <property type="match status" value="1"/>
</dbReference>
<dbReference type="AlphaFoldDB" id="A0AAD6Z2Q4"/>
<proteinExistence type="predicted"/>
<comment type="caution">
    <text evidence="1">The sequence shown here is derived from an EMBL/GenBank/DDBJ whole genome shotgun (WGS) entry which is preliminary data.</text>
</comment>
<organism evidence="1 2">
    <name type="scientific">Mycena albidolilacea</name>
    <dbReference type="NCBI Taxonomy" id="1033008"/>
    <lineage>
        <taxon>Eukaryota</taxon>
        <taxon>Fungi</taxon>
        <taxon>Dikarya</taxon>
        <taxon>Basidiomycota</taxon>
        <taxon>Agaricomycotina</taxon>
        <taxon>Agaricomycetes</taxon>
        <taxon>Agaricomycetidae</taxon>
        <taxon>Agaricales</taxon>
        <taxon>Marasmiineae</taxon>
        <taxon>Mycenaceae</taxon>
        <taxon>Mycena</taxon>
    </lineage>
</organism>
<keyword evidence="2" id="KW-1185">Reference proteome</keyword>
<sequence>MTPRRNCDSPQRLPRFTHILAVIHLLLSFFGACPSMPWHQTLSVSAPWLACKLSSPLTSLLVSLFSGLFTGDPNSTSTPHSQPLNWIHACSRDFSITSSCLSVDWLKPLIST</sequence>
<evidence type="ECO:0000313" key="1">
    <source>
        <dbReference type="EMBL" id="KAJ7304763.1"/>
    </source>
</evidence>
<dbReference type="EMBL" id="JARIHO010000099">
    <property type="protein sequence ID" value="KAJ7304763.1"/>
    <property type="molecule type" value="Genomic_DNA"/>
</dbReference>
<accession>A0AAD6Z2Q4</accession>
<gene>
    <name evidence="1" type="ORF">DFH08DRAFT_521480</name>
</gene>
<name>A0AAD6Z2Q4_9AGAR</name>
<protein>
    <submittedName>
        <fullName evidence="1">Uncharacterized protein</fullName>
    </submittedName>
</protein>
<evidence type="ECO:0000313" key="2">
    <source>
        <dbReference type="Proteomes" id="UP001218218"/>
    </source>
</evidence>
<dbReference type="Proteomes" id="UP001218218">
    <property type="component" value="Unassembled WGS sequence"/>
</dbReference>
<reference evidence="1" key="1">
    <citation type="submission" date="2023-03" db="EMBL/GenBank/DDBJ databases">
        <title>Massive genome expansion in bonnet fungi (Mycena s.s.) driven by repeated elements and novel gene families across ecological guilds.</title>
        <authorList>
            <consortium name="Lawrence Berkeley National Laboratory"/>
            <person name="Harder C.B."/>
            <person name="Miyauchi S."/>
            <person name="Viragh M."/>
            <person name="Kuo A."/>
            <person name="Thoen E."/>
            <person name="Andreopoulos B."/>
            <person name="Lu D."/>
            <person name="Skrede I."/>
            <person name="Drula E."/>
            <person name="Henrissat B."/>
            <person name="Morin E."/>
            <person name="Kohler A."/>
            <person name="Barry K."/>
            <person name="LaButti K."/>
            <person name="Morin E."/>
            <person name="Salamov A."/>
            <person name="Lipzen A."/>
            <person name="Mereny Z."/>
            <person name="Hegedus B."/>
            <person name="Baldrian P."/>
            <person name="Stursova M."/>
            <person name="Weitz H."/>
            <person name="Taylor A."/>
            <person name="Grigoriev I.V."/>
            <person name="Nagy L.G."/>
            <person name="Martin F."/>
            <person name="Kauserud H."/>
        </authorList>
    </citation>
    <scope>NUCLEOTIDE SEQUENCE</scope>
    <source>
        <strain evidence="1">CBHHK002</strain>
    </source>
</reference>